<dbReference type="PANTHER" id="PTHR22916:SF51">
    <property type="entry name" value="GLYCOSYLTRANSFERASE EPSH-RELATED"/>
    <property type="match status" value="1"/>
</dbReference>
<keyword evidence="1" id="KW-0328">Glycosyltransferase</keyword>
<dbReference type="PANTHER" id="PTHR22916">
    <property type="entry name" value="GLYCOSYLTRANSFERASE"/>
    <property type="match status" value="1"/>
</dbReference>
<dbReference type="RefSeq" id="WP_176944061.1">
    <property type="nucleotide sequence ID" value="NZ_CP084916.1"/>
</dbReference>
<dbReference type="GO" id="GO:0016757">
    <property type="term" value="F:glycosyltransferase activity"/>
    <property type="evidence" value="ECO:0007669"/>
    <property type="project" value="UniProtKB-KW"/>
</dbReference>
<proteinExistence type="predicted"/>
<organism evidence="4 5">
    <name type="scientific">Carnobacterium viridans</name>
    <dbReference type="NCBI Taxonomy" id="174587"/>
    <lineage>
        <taxon>Bacteria</taxon>
        <taxon>Bacillati</taxon>
        <taxon>Bacillota</taxon>
        <taxon>Bacilli</taxon>
        <taxon>Lactobacillales</taxon>
        <taxon>Carnobacteriaceae</taxon>
        <taxon>Carnobacterium</taxon>
    </lineage>
</organism>
<evidence type="ECO:0000313" key="4">
    <source>
        <dbReference type="EMBL" id="SDQ12675.1"/>
    </source>
</evidence>
<keyword evidence="2 4" id="KW-0808">Transferase</keyword>
<gene>
    <name evidence="4" type="ORF">SAMN04487752_0855</name>
</gene>
<dbReference type="Pfam" id="PF00535">
    <property type="entry name" value="Glycos_transf_2"/>
    <property type="match status" value="1"/>
</dbReference>
<protein>
    <submittedName>
        <fullName evidence="4">Glycosyl transferase family 2</fullName>
    </submittedName>
</protein>
<dbReference type="InterPro" id="IPR029044">
    <property type="entry name" value="Nucleotide-diphossugar_trans"/>
</dbReference>
<reference evidence="5" key="1">
    <citation type="submission" date="2016-10" db="EMBL/GenBank/DDBJ databases">
        <authorList>
            <person name="Varghese N."/>
            <person name="Submissions S."/>
        </authorList>
    </citation>
    <scope>NUCLEOTIDE SEQUENCE [LARGE SCALE GENOMIC DNA]</scope>
    <source>
        <strain evidence="5">MPL-11</strain>
    </source>
</reference>
<dbReference type="SUPFAM" id="SSF53448">
    <property type="entry name" value="Nucleotide-diphospho-sugar transferases"/>
    <property type="match status" value="1"/>
</dbReference>
<keyword evidence="5" id="KW-1185">Reference proteome</keyword>
<dbReference type="InterPro" id="IPR001173">
    <property type="entry name" value="Glyco_trans_2-like"/>
</dbReference>
<sequence length="319" mass="37166">MLSIIVPVYNVESVLKHCLNSLRFQSYRNIEIILINEGSTDMSGAICDRFARVDSRFKVLHKTIKGHSEALNTGLLSAKGEYISFVDPIDRIDGLMFENLLLTIIKNEADIVIANYGEELNQDEKELMELSSTVNWTKETALNMIVDHFRLKSFLCNKLFSVDLFRIDPVLEFDSTLDIFGDLLMCVQCILKSSKIIYDPNLHYHYIAYKHIPFFNGLTQERLSGPKALMKVIELTKKLDNFNVSTVKDIYVSYSIQLLMQLLNEENQDYHQIEEVRQNLYRFSINELNSQDVKMSCIMAKKMTMIYYNFWKMRKKTLD</sequence>
<dbReference type="Proteomes" id="UP000199481">
    <property type="component" value="Unassembled WGS sequence"/>
</dbReference>
<evidence type="ECO:0000313" key="5">
    <source>
        <dbReference type="Proteomes" id="UP000199481"/>
    </source>
</evidence>
<dbReference type="EMBL" id="FNJW01000008">
    <property type="protein sequence ID" value="SDQ12675.1"/>
    <property type="molecule type" value="Genomic_DNA"/>
</dbReference>
<evidence type="ECO:0000256" key="2">
    <source>
        <dbReference type="ARBA" id="ARBA00022679"/>
    </source>
</evidence>
<dbReference type="CDD" id="cd00761">
    <property type="entry name" value="Glyco_tranf_GTA_type"/>
    <property type="match status" value="1"/>
</dbReference>
<dbReference type="AlphaFoldDB" id="A0A1H0YBU8"/>
<feature type="domain" description="Glycosyltransferase 2-like" evidence="3">
    <location>
        <begin position="3"/>
        <end position="117"/>
    </location>
</feature>
<evidence type="ECO:0000256" key="1">
    <source>
        <dbReference type="ARBA" id="ARBA00022676"/>
    </source>
</evidence>
<name>A0A1H0YBU8_9LACT</name>
<evidence type="ECO:0000259" key="3">
    <source>
        <dbReference type="Pfam" id="PF00535"/>
    </source>
</evidence>
<dbReference type="Gene3D" id="3.90.550.10">
    <property type="entry name" value="Spore Coat Polysaccharide Biosynthesis Protein SpsA, Chain A"/>
    <property type="match status" value="1"/>
</dbReference>
<accession>A0A1H0YBU8</accession>